<keyword evidence="2 4" id="KW-0808">Transferase</keyword>
<dbReference type="CDD" id="cd02440">
    <property type="entry name" value="AdoMet_MTases"/>
    <property type="match status" value="1"/>
</dbReference>
<dbReference type="PANTHER" id="PTHR44942:SF4">
    <property type="entry name" value="METHYLTRANSFERASE TYPE 11 DOMAIN-CONTAINING PROTEIN"/>
    <property type="match status" value="1"/>
</dbReference>
<reference evidence="4 5" key="1">
    <citation type="submission" date="2019-01" db="EMBL/GenBank/DDBJ databases">
        <title>Ktedonosporobacter rubrisoli SCAWS-G2.</title>
        <authorList>
            <person name="Huang Y."/>
            <person name="Yan B."/>
        </authorList>
    </citation>
    <scope>NUCLEOTIDE SEQUENCE [LARGE SCALE GENOMIC DNA]</scope>
    <source>
        <strain evidence="4 5">SCAWS-G2</strain>
    </source>
</reference>
<dbReference type="GO" id="GO:0008168">
    <property type="term" value="F:methyltransferase activity"/>
    <property type="evidence" value="ECO:0007669"/>
    <property type="project" value="UniProtKB-KW"/>
</dbReference>
<dbReference type="AlphaFoldDB" id="A0A4P6K4B3"/>
<gene>
    <name evidence="4" type="ORF">EPA93_47180</name>
</gene>
<dbReference type="InterPro" id="IPR041698">
    <property type="entry name" value="Methyltransf_25"/>
</dbReference>
<dbReference type="SUPFAM" id="SSF53335">
    <property type="entry name" value="S-adenosyl-L-methionine-dependent methyltransferases"/>
    <property type="match status" value="1"/>
</dbReference>
<evidence type="ECO:0000259" key="3">
    <source>
        <dbReference type="Pfam" id="PF13649"/>
    </source>
</evidence>
<dbReference type="GO" id="GO:0032259">
    <property type="term" value="P:methylation"/>
    <property type="evidence" value="ECO:0007669"/>
    <property type="project" value="UniProtKB-KW"/>
</dbReference>
<evidence type="ECO:0000313" key="5">
    <source>
        <dbReference type="Proteomes" id="UP000290365"/>
    </source>
</evidence>
<dbReference type="KEGG" id="kbs:EPA93_47180"/>
<evidence type="ECO:0000256" key="1">
    <source>
        <dbReference type="ARBA" id="ARBA00022603"/>
    </source>
</evidence>
<evidence type="ECO:0000256" key="2">
    <source>
        <dbReference type="ARBA" id="ARBA00022679"/>
    </source>
</evidence>
<dbReference type="InterPro" id="IPR029063">
    <property type="entry name" value="SAM-dependent_MTases_sf"/>
</dbReference>
<dbReference type="RefSeq" id="WP_129894214.1">
    <property type="nucleotide sequence ID" value="NZ_CP035758.1"/>
</dbReference>
<keyword evidence="5" id="KW-1185">Reference proteome</keyword>
<dbReference type="Pfam" id="PF13649">
    <property type="entry name" value="Methyltransf_25"/>
    <property type="match status" value="1"/>
</dbReference>
<organism evidence="4 5">
    <name type="scientific">Ktedonosporobacter rubrisoli</name>
    <dbReference type="NCBI Taxonomy" id="2509675"/>
    <lineage>
        <taxon>Bacteria</taxon>
        <taxon>Bacillati</taxon>
        <taxon>Chloroflexota</taxon>
        <taxon>Ktedonobacteria</taxon>
        <taxon>Ktedonobacterales</taxon>
        <taxon>Ktedonosporobacteraceae</taxon>
        <taxon>Ktedonosporobacter</taxon>
    </lineage>
</organism>
<dbReference type="Proteomes" id="UP000290365">
    <property type="component" value="Chromosome"/>
</dbReference>
<feature type="domain" description="Methyltransferase" evidence="3">
    <location>
        <begin position="53"/>
        <end position="143"/>
    </location>
</feature>
<proteinExistence type="predicted"/>
<accession>A0A4P6K4B3</accession>
<name>A0A4P6K4B3_KTERU</name>
<dbReference type="OrthoDB" id="9797252at2"/>
<keyword evidence="1 4" id="KW-0489">Methyltransferase</keyword>
<sequence>MAQSPEQMAAEYRGYAEAFKDQSVVEAYRYRHAYPGELFSILDELAGAQRAKVLDVGCGRGDIARNLVALVERVDAVDVSLQMIQKGKQLPNGDHPRLHWLHGRIEEVELDPPYTLITAGDSIHWLDWSLIMPRFQQILAKGGYLALVERWAEPDPWSILSELLPHYRTDKYYAQQLGLEKQNLFQKVGERKTSAEAFAQSIDDYIESYHSRVGFSRERMGQERAAAFDREARKLLQQAYRTGTITFQVGARVIWGFPQKP</sequence>
<dbReference type="Gene3D" id="3.40.50.150">
    <property type="entry name" value="Vaccinia Virus protein VP39"/>
    <property type="match status" value="1"/>
</dbReference>
<dbReference type="PANTHER" id="PTHR44942">
    <property type="entry name" value="METHYLTRANSF_11 DOMAIN-CONTAINING PROTEIN"/>
    <property type="match status" value="1"/>
</dbReference>
<dbReference type="EMBL" id="CP035758">
    <property type="protein sequence ID" value="QBD83147.1"/>
    <property type="molecule type" value="Genomic_DNA"/>
</dbReference>
<evidence type="ECO:0000313" key="4">
    <source>
        <dbReference type="EMBL" id="QBD83147.1"/>
    </source>
</evidence>
<protein>
    <submittedName>
        <fullName evidence="4">Class I SAM-dependent methyltransferase</fullName>
    </submittedName>
</protein>
<dbReference type="InterPro" id="IPR051052">
    <property type="entry name" value="Diverse_substrate_MTase"/>
</dbReference>